<sequence>MSSTGSPKTSPSIEVTAPIDVIASEQELVIRADLPGSSVELIDVRFDEGTLSLRATIPPRQLESTAYLLREFAPTVYTRSLEIGEQFDLDQVSADYESGVLTLRLPVVQAKKPRRVPITGG</sequence>
<dbReference type="SUPFAM" id="SSF49764">
    <property type="entry name" value="HSP20-like chaperones"/>
    <property type="match status" value="1"/>
</dbReference>
<dbReference type="AlphaFoldDB" id="A0A518B1Q5"/>
<dbReference type="RefSeq" id="WP_419193412.1">
    <property type="nucleotide sequence ID" value="NZ_CP036279.1"/>
</dbReference>
<dbReference type="PROSITE" id="PS01031">
    <property type="entry name" value="SHSP"/>
    <property type="match status" value="1"/>
</dbReference>
<gene>
    <name evidence="4" type="ORF">Pan216_17670</name>
</gene>
<dbReference type="InterPro" id="IPR008978">
    <property type="entry name" value="HSP20-like_chaperone"/>
</dbReference>
<evidence type="ECO:0000259" key="3">
    <source>
        <dbReference type="PROSITE" id="PS01031"/>
    </source>
</evidence>
<evidence type="ECO:0000256" key="1">
    <source>
        <dbReference type="PROSITE-ProRule" id="PRU00285"/>
    </source>
</evidence>
<dbReference type="Proteomes" id="UP000317093">
    <property type="component" value="Chromosome"/>
</dbReference>
<dbReference type="CDD" id="cd06464">
    <property type="entry name" value="ACD_sHsps-like"/>
    <property type="match status" value="1"/>
</dbReference>
<evidence type="ECO:0000256" key="2">
    <source>
        <dbReference type="RuleBase" id="RU003616"/>
    </source>
</evidence>
<feature type="domain" description="SHSP" evidence="3">
    <location>
        <begin position="10"/>
        <end position="121"/>
    </location>
</feature>
<dbReference type="InterPro" id="IPR002068">
    <property type="entry name" value="A-crystallin/Hsp20_dom"/>
</dbReference>
<evidence type="ECO:0000313" key="5">
    <source>
        <dbReference type="Proteomes" id="UP000317093"/>
    </source>
</evidence>
<comment type="similarity">
    <text evidence="1 2">Belongs to the small heat shock protein (HSP20) family.</text>
</comment>
<proteinExistence type="inferred from homology"/>
<evidence type="ECO:0000313" key="4">
    <source>
        <dbReference type="EMBL" id="QDU60914.1"/>
    </source>
</evidence>
<dbReference type="Pfam" id="PF00011">
    <property type="entry name" value="HSP20"/>
    <property type="match status" value="1"/>
</dbReference>
<dbReference type="KEGG" id="knv:Pan216_17670"/>
<reference evidence="4 5" key="1">
    <citation type="submission" date="2019-02" db="EMBL/GenBank/DDBJ databases">
        <title>Deep-cultivation of Planctomycetes and their phenomic and genomic characterization uncovers novel biology.</title>
        <authorList>
            <person name="Wiegand S."/>
            <person name="Jogler M."/>
            <person name="Boedeker C."/>
            <person name="Pinto D."/>
            <person name="Vollmers J."/>
            <person name="Rivas-Marin E."/>
            <person name="Kohn T."/>
            <person name="Peeters S.H."/>
            <person name="Heuer A."/>
            <person name="Rast P."/>
            <person name="Oberbeckmann S."/>
            <person name="Bunk B."/>
            <person name="Jeske O."/>
            <person name="Meyerdierks A."/>
            <person name="Storesund J.E."/>
            <person name="Kallscheuer N."/>
            <person name="Luecker S."/>
            <person name="Lage O.M."/>
            <person name="Pohl T."/>
            <person name="Merkel B.J."/>
            <person name="Hornburger P."/>
            <person name="Mueller R.-W."/>
            <person name="Bruemmer F."/>
            <person name="Labrenz M."/>
            <person name="Spormann A.M."/>
            <person name="Op den Camp H."/>
            <person name="Overmann J."/>
            <person name="Amann R."/>
            <person name="Jetten M.S.M."/>
            <person name="Mascher T."/>
            <person name="Medema M.H."/>
            <person name="Devos D.P."/>
            <person name="Kaster A.-K."/>
            <person name="Ovreas L."/>
            <person name="Rohde M."/>
            <person name="Galperin M.Y."/>
            <person name="Jogler C."/>
        </authorList>
    </citation>
    <scope>NUCLEOTIDE SEQUENCE [LARGE SCALE GENOMIC DNA]</scope>
    <source>
        <strain evidence="4 5">Pan216</strain>
    </source>
</reference>
<dbReference type="Gene3D" id="2.60.40.790">
    <property type="match status" value="1"/>
</dbReference>
<dbReference type="EMBL" id="CP036279">
    <property type="protein sequence ID" value="QDU60914.1"/>
    <property type="molecule type" value="Genomic_DNA"/>
</dbReference>
<keyword evidence="5" id="KW-1185">Reference proteome</keyword>
<organism evidence="4 5">
    <name type="scientific">Kolteria novifilia</name>
    <dbReference type="NCBI Taxonomy" id="2527975"/>
    <lineage>
        <taxon>Bacteria</taxon>
        <taxon>Pseudomonadati</taxon>
        <taxon>Planctomycetota</taxon>
        <taxon>Planctomycetia</taxon>
        <taxon>Kolteriales</taxon>
        <taxon>Kolteriaceae</taxon>
        <taxon>Kolteria</taxon>
    </lineage>
</organism>
<keyword evidence="4" id="KW-0346">Stress response</keyword>
<name>A0A518B1Q5_9BACT</name>
<protein>
    <submittedName>
        <fullName evidence="4">18 kDa heat shock protein</fullName>
    </submittedName>
</protein>
<accession>A0A518B1Q5</accession>